<comment type="catalytic activity">
    <reaction evidence="5">
        <text>L-proline + a quinone = (S)-1-pyrroline-5-carboxylate + a quinol + H(+)</text>
        <dbReference type="Rhea" id="RHEA:23784"/>
        <dbReference type="ChEBI" id="CHEBI:15378"/>
        <dbReference type="ChEBI" id="CHEBI:17388"/>
        <dbReference type="ChEBI" id="CHEBI:24646"/>
        <dbReference type="ChEBI" id="CHEBI:60039"/>
        <dbReference type="ChEBI" id="CHEBI:132124"/>
        <dbReference type="EC" id="1.5.5.2"/>
    </reaction>
</comment>
<feature type="domain" description="Proline dehydrogenase" evidence="6">
    <location>
        <begin position="167"/>
        <end position="460"/>
    </location>
</feature>
<dbReference type="Proteomes" id="UP000663193">
    <property type="component" value="Chromosome 4"/>
</dbReference>
<evidence type="ECO:0000256" key="1">
    <source>
        <dbReference type="ARBA" id="ARBA00005869"/>
    </source>
</evidence>
<dbReference type="VEuPathDB" id="FungiDB:JI435_075780"/>
<evidence type="ECO:0000256" key="2">
    <source>
        <dbReference type="ARBA" id="ARBA00012695"/>
    </source>
</evidence>
<evidence type="ECO:0000256" key="3">
    <source>
        <dbReference type="ARBA" id="ARBA00023002"/>
    </source>
</evidence>
<organism evidence="7 8">
    <name type="scientific">Phaeosphaeria nodorum (strain SN15 / ATCC MYA-4574 / FGSC 10173)</name>
    <name type="common">Glume blotch fungus</name>
    <name type="synonym">Parastagonospora nodorum</name>
    <dbReference type="NCBI Taxonomy" id="321614"/>
    <lineage>
        <taxon>Eukaryota</taxon>
        <taxon>Fungi</taxon>
        <taxon>Dikarya</taxon>
        <taxon>Ascomycota</taxon>
        <taxon>Pezizomycotina</taxon>
        <taxon>Dothideomycetes</taxon>
        <taxon>Pleosporomycetidae</taxon>
        <taxon>Pleosporales</taxon>
        <taxon>Pleosporineae</taxon>
        <taxon>Phaeosphaeriaceae</taxon>
        <taxon>Parastagonospora</taxon>
    </lineage>
</organism>
<dbReference type="OrthoDB" id="5464at2759"/>
<comment type="function">
    <text evidence="5">Converts proline to delta-1-pyrroline-5-carboxylate.</text>
</comment>
<keyword evidence="3 5" id="KW-0560">Oxidoreductase</keyword>
<dbReference type="EMBL" id="CP069026">
    <property type="protein sequence ID" value="QRC94335.1"/>
    <property type="molecule type" value="Genomic_DNA"/>
</dbReference>
<comment type="similarity">
    <text evidence="1 5">Belongs to the proline oxidase family.</text>
</comment>
<dbReference type="InterPro" id="IPR029041">
    <property type="entry name" value="FAD-linked_oxidoreductase-like"/>
</dbReference>
<keyword evidence="8" id="KW-1185">Reference proteome</keyword>
<accession>A0A7U2HWC3</accession>
<dbReference type="Gene3D" id="3.20.20.220">
    <property type="match status" value="1"/>
</dbReference>
<dbReference type="AlphaFoldDB" id="A0A7U2HWC3"/>
<dbReference type="EC" id="1.5.5.2" evidence="2 5"/>
<dbReference type="GO" id="GO:0006562">
    <property type="term" value="P:L-proline catabolic process"/>
    <property type="evidence" value="ECO:0007669"/>
    <property type="project" value="InterPro"/>
</dbReference>
<dbReference type="InterPro" id="IPR015659">
    <property type="entry name" value="Proline_oxidase"/>
</dbReference>
<dbReference type="GO" id="GO:0004657">
    <property type="term" value="F:proline dehydrogenase activity"/>
    <property type="evidence" value="ECO:0007669"/>
    <property type="project" value="UniProtKB-EC"/>
</dbReference>
<gene>
    <name evidence="7" type="ORF">JI435_075780</name>
</gene>
<evidence type="ECO:0000259" key="6">
    <source>
        <dbReference type="Pfam" id="PF01619"/>
    </source>
</evidence>
<evidence type="ECO:0000313" key="7">
    <source>
        <dbReference type="EMBL" id="QRC94335.1"/>
    </source>
</evidence>
<name>A0A7U2HWC3_PHANO</name>
<dbReference type="SUPFAM" id="SSF51730">
    <property type="entry name" value="FAD-linked oxidoreductase"/>
    <property type="match status" value="1"/>
</dbReference>
<proteinExistence type="inferred from homology"/>
<keyword evidence="5" id="KW-0285">Flavoprotein</keyword>
<comment type="cofactor">
    <cofactor evidence="5">
        <name>FAD</name>
        <dbReference type="ChEBI" id="CHEBI:57692"/>
    </cofactor>
</comment>
<sequence length="484" mass="53445">MIQPRFGGLSSRCATTTQKGFGGSISTFEVKTSSTTAVPRDKNHSIMSHVAVTEGKRRLAEHPLSVMPAHMLLRSLFIATVSSNKFLLLPSLQLLSFFAKPNRSFIFNVDRNPVLKAILKRALYNQFCAGETEKETRACVQQLKDLGFKGVILTFAREAVFDTKSNSANHHSNASEKRDGVQTAVTQDTDIESWRVGTLNTMNLISEGDILAIKTTGGGPTVVEAFAKGELAPQQMMDALNDIAMKCKERGIQIIIDAESQRWQDGIARTALELMRKFNTDGKAVVYNTYQAYLKATPASVAEHMAEAQKGGFTLGLKLVRGAYILSDDRSLIHDTKQETDDAYNGIAQGAIRQHYGDFGAEGPTAKPFPSLNLFLASHNRDSVLSAHRLRQQRIEAGLPTVPVAFGQLHGMSDEVSFSLLAERDENQNPPEVLKCSTWGTMGECIGYLLRRAVENRDAVLRTKDEFAALRKETWRRMKSPFSA</sequence>
<evidence type="ECO:0000313" key="8">
    <source>
        <dbReference type="Proteomes" id="UP000663193"/>
    </source>
</evidence>
<reference evidence="8" key="1">
    <citation type="journal article" date="2021" name="BMC Genomics">
        <title>Chromosome-level genome assembly and manually-curated proteome of model necrotroph Parastagonospora nodorum Sn15 reveals a genome-wide trove of candidate effector homologs, and redundancy of virulence-related functions within an accessory chromosome.</title>
        <authorList>
            <person name="Bertazzoni S."/>
            <person name="Jones D.A.B."/>
            <person name="Phan H.T."/>
            <person name="Tan K.-C."/>
            <person name="Hane J.K."/>
        </authorList>
    </citation>
    <scope>NUCLEOTIDE SEQUENCE [LARGE SCALE GENOMIC DNA]</scope>
    <source>
        <strain evidence="8">SN15 / ATCC MYA-4574 / FGSC 10173)</strain>
    </source>
</reference>
<evidence type="ECO:0000256" key="4">
    <source>
        <dbReference type="ARBA" id="ARBA00023062"/>
    </source>
</evidence>
<protein>
    <recommendedName>
        <fullName evidence="2 5">Proline dehydrogenase</fullName>
        <ecNumber evidence="2 5">1.5.5.2</ecNumber>
    </recommendedName>
</protein>
<evidence type="ECO:0000256" key="5">
    <source>
        <dbReference type="RuleBase" id="RU364054"/>
    </source>
</evidence>
<dbReference type="InterPro" id="IPR002872">
    <property type="entry name" value="Proline_DH_dom"/>
</dbReference>
<dbReference type="Pfam" id="PF01619">
    <property type="entry name" value="Pro_dh"/>
    <property type="match status" value="1"/>
</dbReference>
<keyword evidence="4 5" id="KW-0642">Proline metabolism</keyword>
<keyword evidence="5" id="KW-0274">FAD</keyword>
<dbReference type="PANTHER" id="PTHR13914:SF0">
    <property type="entry name" value="PROLINE DEHYDROGENASE 1, MITOCHONDRIAL"/>
    <property type="match status" value="1"/>
</dbReference>
<dbReference type="PANTHER" id="PTHR13914">
    <property type="entry name" value="PROLINE OXIDASE"/>
    <property type="match status" value="1"/>
</dbReference>